<accession>A0A0W0WH70</accession>
<dbReference type="EMBL" id="LNYL01000006">
    <property type="protein sequence ID" value="KTD31398.1"/>
    <property type="molecule type" value="Genomic_DNA"/>
</dbReference>
<evidence type="ECO:0000313" key="3">
    <source>
        <dbReference type="Proteomes" id="UP000054908"/>
    </source>
</evidence>
<name>A0A0W0WH70_9GAMM</name>
<dbReference type="AlphaFoldDB" id="A0A0W0WH70"/>
<sequence>MILIPPSLTDIANIRRYKQQFEFIREHYYKNFIHFQHQRANRLEKIKVAISQNVERFVFENWHRIIDLRFIDNALSSIGSILNDPGGRFNIGDINEIKFPKFKALYIAEDWITAYREKNQVDPNEIIDGGLSADELSMTNKNSTIDLLVKGDLEIVDLTKENALFDFYEVIKDIKISKDLEKEAQRLNIPVLYHVKSFDELKRSILLNEWRNLPAQVDIPANSQIFGQLAYFSGVEGILYPSKMSSIKKCLAIFPMNFAHSSSTIRIQDQNLPLTLKNIELTSETYMNL</sequence>
<dbReference type="PATRIC" id="fig|466.6.peg.292"/>
<feature type="domain" description="RES" evidence="1">
    <location>
        <begin position="63"/>
        <end position="274"/>
    </location>
</feature>
<comment type="caution">
    <text evidence="2">The sequence shown here is derived from an EMBL/GenBank/DDBJ whole genome shotgun (WGS) entry which is preliminary data.</text>
</comment>
<protein>
    <recommendedName>
        <fullName evidence="1">RES domain-containing protein</fullName>
    </recommendedName>
</protein>
<dbReference type="RefSeq" id="WP_058451105.1">
    <property type="nucleotide sequence ID" value="NZ_CAAAIB010000017.1"/>
</dbReference>
<evidence type="ECO:0000313" key="2">
    <source>
        <dbReference type="EMBL" id="KTD31398.1"/>
    </source>
</evidence>
<dbReference type="OrthoDB" id="5645740at2"/>
<dbReference type="InterPro" id="IPR014914">
    <property type="entry name" value="RES_dom"/>
</dbReference>
<dbReference type="Pfam" id="PF08808">
    <property type="entry name" value="RES"/>
    <property type="match status" value="1"/>
</dbReference>
<proteinExistence type="predicted"/>
<dbReference type="Proteomes" id="UP000054908">
    <property type="component" value="Unassembled WGS sequence"/>
</dbReference>
<reference evidence="2 3" key="1">
    <citation type="submission" date="2015-11" db="EMBL/GenBank/DDBJ databases">
        <title>Genomic analysis of 38 Legionella species identifies large and diverse effector repertoires.</title>
        <authorList>
            <person name="Burstein D."/>
            <person name="Amaro F."/>
            <person name="Zusman T."/>
            <person name="Lifshitz Z."/>
            <person name="Cohen O."/>
            <person name="Gilbert J.A."/>
            <person name="Pupko T."/>
            <person name="Shuman H.A."/>
            <person name="Segal G."/>
        </authorList>
    </citation>
    <scope>NUCLEOTIDE SEQUENCE [LARGE SCALE GENOMIC DNA]</scope>
    <source>
        <strain evidence="2 3">PX-1-G2-E2</strain>
    </source>
</reference>
<keyword evidence="3" id="KW-1185">Reference proteome</keyword>
<evidence type="ECO:0000259" key="1">
    <source>
        <dbReference type="Pfam" id="PF08808"/>
    </source>
</evidence>
<organism evidence="2 3">
    <name type="scientific">Legionella maceachernii</name>
    <dbReference type="NCBI Taxonomy" id="466"/>
    <lineage>
        <taxon>Bacteria</taxon>
        <taxon>Pseudomonadati</taxon>
        <taxon>Pseudomonadota</taxon>
        <taxon>Gammaproteobacteria</taxon>
        <taxon>Legionellales</taxon>
        <taxon>Legionellaceae</taxon>
        <taxon>Legionella</taxon>
    </lineage>
</organism>
<gene>
    <name evidence="2" type="ORF">Lmac_0273</name>
</gene>